<protein>
    <submittedName>
        <fullName evidence="1">Uncharacterized protein</fullName>
    </submittedName>
</protein>
<dbReference type="HOGENOM" id="CLU_3063384_0_0_5"/>
<accession>G2KRB0</accession>
<proteinExistence type="predicted"/>
<evidence type="ECO:0000313" key="1">
    <source>
        <dbReference type="EMBL" id="AEP09157.1"/>
    </source>
</evidence>
<dbReference type="STRING" id="856793.MICA_824"/>
<dbReference type="EMBL" id="CP002382">
    <property type="protein sequence ID" value="AEP09157.1"/>
    <property type="molecule type" value="Genomic_DNA"/>
</dbReference>
<dbReference type="KEGG" id="mai:MICA_824"/>
<reference evidence="1 2" key="1">
    <citation type="journal article" date="2011" name="BMC Genomics">
        <title>Genomic insights into an obligate epibiotic bacterial predator: Micavibrio aeruginosavorus ARL-13.</title>
        <authorList>
            <person name="Wang Z."/>
            <person name="Kadouri D."/>
            <person name="Wu M."/>
        </authorList>
    </citation>
    <scope>NUCLEOTIDE SEQUENCE [LARGE SCALE GENOMIC DNA]</scope>
    <source>
        <strain evidence="1 2">ARL-13</strain>
    </source>
</reference>
<dbReference type="AlphaFoldDB" id="G2KRB0"/>
<keyword evidence="2" id="KW-1185">Reference proteome</keyword>
<evidence type="ECO:0000313" key="2">
    <source>
        <dbReference type="Proteomes" id="UP000009286"/>
    </source>
</evidence>
<sequence>MHIRLRLRLLQAAWFNIKSVILIITCPRMVKGAWDTRKYPHHPTRHPGEGRGP</sequence>
<gene>
    <name evidence="1" type="ordered locus">MICA_824</name>
</gene>
<name>G2KRB0_MICAA</name>
<dbReference type="Proteomes" id="UP000009286">
    <property type="component" value="Chromosome"/>
</dbReference>
<organism evidence="1 2">
    <name type="scientific">Micavibrio aeruginosavorus (strain ARL-13)</name>
    <dbReference type="NCBI Taxonomy" id="856793"/>
    <lineage>
        <taxon>Bacteria</taxon>
        <taxon>Pseudomonadati</taxon>
        <taxon>Bdellovibrionota</taxon>
        <taxon>Bdellovibrionia</taxon>
        <taxon>Bdellovibrionales</taxon>
        <taxon>Pseudobdellovibrionaceae</taxon>
        <taxon>Micavibrio</taxon>
    </lineage>
</organism>